<protein>
    <submittedName>
        <fullName evidence="1">Uncharacterized protein</fullName>
    </submittedName>
</protein>
<evidence type="ECO:0000313" key="1">
    <source>
        <dbReference type="EMBL" id="EHK52656.1"/>
    </source>
</evidence>
<gene>
    <name evidence="1" type="ORF">MAXJ12_34389</name>
</gene>
<sequence>MTVAHPIATSATMRRGIVPPLSEDSFKGYEFHSKTSTSEANMSTEPDDIRIIRLHKKWADGYTLLSQHLILLLFTGSICCLNSPASGRRNGREHLSCWQQ</sequence>
<name>H0I318_9HYPH</name>
<reference evidence="1 2" key="1">
    <citation type="journal article" date="2012" name="J. Bacteriol.">
        <title>Draft Genome Sequence of Mesorhizobium alhagi CCNWXJ12-2T, a Novel Salt-Resistant Species Isolated from the Desert of Northwestern China.</title>
        <authorList>
            <person name="Zhou M."/>
            <person name="Chen W."/>
            <person name="Chen H."/>
            <person name="Wei G."/>
        </authorList>
    </citation>
    <scope>NUCLEOTIDE SEQUENCE [LARGE SCALE GENOMIC DNA]</scope>
    <source>
        <strain evidence="1 2">CCNWXJ12-2</strain>
    </source>
</reference>
<evidence type="ECO:0000313" key="2">
    <source>
        <dbReference type="Proteomes" id="UP000003250"/>
    </source>
</evidence>
<proteinExistence type="predicted"/>
<organism evidence="1 2">
    <name type="scientific">Mesorhizobium alhagi CCNWXJ12-2</name>
    <dbReference type="NCBI Taxonomy" id="1107882"/>
    <lineage>
        <taxon>Bacteria</taxon>
        <taxon>Pseudomonadati</taxon>
        <taxon>Pseudomonadota</taxon>
        <taxon>Alphaproteobacteria</taxon>
        <taxon>Hyphomicrobiales</taxon>
        <taxon>Phyllobacteriaceae</taxon>
        <taxon>Allomesorhizobium</taxon>
    </lineage>
</organism>
<dbReference type="Proteomes" id="UP000003250">
    <property type="component" value="Unassembled WGS sequence"/>
</dbReference>
<keyword evidence="2" id="KW-1185">Reference proteome</keyword>
<accession>H0I318</accession>
<dbReference type="EMBL" id="AHAM01000310">
    <property type="protein sequence ID" value="EHK52656.1"/>
    <property type="molecule type" value="Genomic_DNA"/>
</dbReference>
<dbReference type="AlphaFoldDB" id="H0I318"/>